<organism evidence="1 2">
    <name type="scientific">Syncephalastrum racemosum</name>
    <name type="common">Filamentous fungus</name>
    <dbReference type="NCBI Taxonomy" id="13706"/>
    <lineage>
        <taxon>Eukaryota</taxon>
        <taxon>Fungi</taxon>
        <taxon>Fungi incertae sedis</taxon>
        <taxon>Mucoromycota</taxon>
        <taxon>Mucoromycotina</taxon>
        <taxon>Mucoromycetes</taxon>
        <taxon>Mucorales</taxon>
        <taxon>Syncephalastraceae</taxon>
        <taxon>Syncephalastrum</taxon>
    </lineage>
</organism>
<keyword evidence="2" id="KW-1185">Reference proteome</keyword>
<dbReference type="PANTHER" id="PTHR31591">
    <property type="entry name" value="UPF0613 PROTEIN PB24D3.06C"/>
    <property type="match status" value="1"/>
</dbReference>
<evidence type="ECO:0000313" key="2">
    <source>
        <dbReference type="Proteomes" id="UP000242180"/>
    </source>
</evidence>
<dbReference type="SUPFAM" id="SSF53474">
    <property type="entry name" value="alpha/beta-Hydrolases"/>
    <property type="match status" value="1"/>
</dbReference>
<sequence length="278" mass="31376">MQFEGTLYSYQEELRRTAFESGPLDSTKTVVFIGGLGDGFNACPFLDPLQYPLAEEGWSFVQVNLSSSYTGYGSVDLQTDCDELDALVDFLRTKKNKEKIVFLGHSTGSQDCYWHNKYGKNRVEGYILQAPVSDREAFSKMVGSKYHIYLSLAETMVKDGRARDYMPSAVCEDPITASRFLSLYAPGGDDDVFSTDLSDDDIKRLYDGITTPMAWVVAKDDEFWSSPRDPMDVFARFQRICPAIQRFTTIHSGGHMVTTTQGQNELCEFVLDFVRSFD</sequence>
<evidence type="ECO:0008006" key="3">
    <source>
        <dbReference type="Google" id="ProtNLM"/>
    </source>
</evidence>
<gene>
    <name evidence="1" type="ORF">BCR43DRAFT_474466</name>
</gene>
<reference evidence="1 2" key="1">
    <citation type="submission" date="2016-07" db="EMBL/GenBank/DDBJ databases">
        <title>Pervasive Adenine N6-methylation of Active Genes in Fungi.</title>
        <authorList>
            <consortium name="DOE Joint Genome Institute"/>
            <person name="Mondo S.J."/>
            <person name="Dannebaum R.O."/>
            <person name="Kuo R.C."/>
            <person name="Labutti K."/>
            <person name="Haridas S."/>
            <person name="Kuo A."/>
            <person name="Salamov A."/>
            <person name="Ahrendt S.R."/>
            <person name="Lipzen A."/>
            <person name="Sullivan W."/>
            <person name="Andreopoulos W.B."/>
            <person name="Clum A."/>
            <person name="Lindquist E."/>
            <person name="Daum C."/>
            <person name="Ramamoorthy G.K."/>
            <person name="Gryganskyi A."/>
            <person name="Culley D."/>
            <person name="Magnuson J.K."/>
            <person name="James T.Y."/>
            <person name="O'Malley M.A."/>
            <person name="Stajich J.E."/>
            <person name="Spatafora J.W."/>
            <person name="Visel A."/>
            <person name="Grigoriev I.V."/>
        </authorList>
    </citation>
    <scope>NUCLEOTIDE SEQUENCE [LARGE SCALE GENOMIC DNA]</scope>
    <source>
        <strain evidence="1 2">NRRL 2496</strain>
    </source>
</reference>
<proteinExistence type="predicted"/>
<dbReference type="AlphaFoldDB" id="A0A1X2HCX3"/>
<dbReference type="OrthoDB" id="10034502at2759"/>
<dbReference type="FunCoup" id="A0A1X2HCX3">
    <property type="interactions" value="9"/>
</dbReference>
<dbReference type="InterPro" id="IPR013744">
    <property type="entry name" value="SidJ"/>
</dbReference>
<protein>
    <recommendedName>
        <fullName evidence="3">Alpha/Beta hydrolase protein</fullName>
    </recommendedName>
</protein>
<dbReference type="InterPro" id="IPR029058">
    <property type="entry name" value="AB_hydrolase_fold"/>
</dbReference>
<dbReference type="PANTHER" id="PTHR31591:SF1">
    <property type="entry name" value="UPF0613 PROTEIN PB24D3.06C"/>
    <property type="match status" value="1"/>
</dbReference>
<dbReference type="OMA" id="DCYWHNK"/>
<dbReference type="EMBL" id="MCGN01000005">
    <property type="protein sequence ID" value="ORY96638.1"/>
    <property type="molecule type" value="Genomic_DNA"/>
</dbReference>
<dbReference type="InParanoid" id="A0A1X2HCX3"/>
<comment type="caution">
    <text evidence="1">The sequence shown here is derived from an EMBL/GenBank/DDBJ whole genome shotgun (WGS) entry which is preliminary data.</text>
</comment>
<dbReference type="Pfam" id="PF08538">
    <property type="entry name" value="DUF1749"/>
    <property type="match status" value="1"/>
</dbReference>
<dbReference type="Gene3D" id="3.40.50.1820">
    <property type="entry name" value="alpha/beta hydrolase"/>
    <property type="match status" value="1"/>
</dbReference>
<dbReference type="Proteomes" id="UP000242180">
    <property type="component" value="Unassembled WGS sequence"/>
</dbReference>
<accession>A0A1X2HCX3</accession>
<name>A0A1X2HCX3_SYNRA</name>
<evidence type="ECO:0000313" key="1">
    <source>
        <dbReference type="EMBL" id="ORY96638.1"/>
    </source>
</evidence>